<accession>A0A5B8MMV9</accession>
<protein>
    <submittedName>
        <fullName evidence="2">Uncharacterized protein</fullName>
    </submittedName>
</protein>
<organism evidence="2 3">
    <name type="scientific">Chloropicon primus</name>
    <dbReference type="NCBI Taxonomy" id="1764295"/>
    <lineage>
        <taxon>Eukaryota</taxon>
        <taxon>Viridiplantae</taxon>
        <taxon>Chlorophyta</taxon>
        <taxon>Chloropicophyceae</taxon>
        <taxon>Chloropicales</taxon>
        <taxon>Chloropicaceae</taxon>
        <taxon>Chloropicon</taxon>
    </lineage>
</organism>
<dbReference type="AlphaFoldDB" id="A0A5B8MMV9"/>
<dbReference type="EMBL" id="CP031038">
    <property type="protein sequence ID" value="QDZ21384.1"/>
    <property type="molecule type" value="Genomic_DNA"/>
</dbReference>
<feature type="compositionally biased region" description="Basic and acidic residues" evidence="1">
    <location>
        <begin position="23"/>
        <end position="34"/>
    </location>
</feature>
<evidence type="ECO:0000313" key="3">
    <source>
        <dbReference type="Proteomes" id="UP000316726"/>
    </source>
</evidence>
<dbReference type="Proteomes" id="UP000316726">
    <property type="component" value="Chromosome 5"/>
</dbReference>
<evidence type="ECO:0000256" key="1">
    <source>
        <dbReference type="SAM" id="MobiDB-lite"/>
    </source>
</evidence>
<feature type="region of interest" description="Disordered" evidence="1">
    <location>
        <begin position="1"/>
        <end position="52"/>
    </location>
</feature>
<keyword evidence="3" id="KW-1185">Reference proteome</keyword>
<proteinExistence type="predicted"/>
<feature type="compositionally biased region" description="Low complexity" evidence="1">
    <location>
        <begin position="37"/>
        <end position="50"/>
    </location>
</feature>
<gene>
    <name evidence="2" type="ORF">A3770_05p39020</name>
</gene>
<evidence type="ECO:0000313" key="2">
    <source>
        <dbReference type="EMBL" id="QDZ21384.1"/>
    </source>
</evidence>
<name>A0A5B8MMV9_9CHLO</name>
<sequence>MPGAEGVSAGPRLEGCILGDGPGLEKVERGRSEDGASTSRSRSWSSSPCPAEAPPPFKALSYKSRKLGGLGVVLTGGVDVDFAEPRVADQGTASEIRLEPPGTTLCRDFSVKCRAKCKCGPLDLQPKLPTVVPLETTRRLKRGWWFPKATLGTSRGSSTAFVKDKCTIGIDFCDGRCAVDLKSAQAMQGSSGDTLSMQTKGKIVAPPANLKAFSHKLAFKSSRGPSLSVAWQMKKNWDKVSVPLEAEAGGVKLTWEAPNRKMSIEAKKGLLLPRALEELRYKIDQSGNELRAKPRLLPELELTLTWKRSKPRALKSLLFSYEQSGVPVS</sequence>
<reference evidence="2 3" key="1">
    <citation type="submission" date="2018-07" db="EMBL/GenBank/DDBJ databases">
        <title>The complete nuclear genome of the prasinophyte Chloropicon primus (CCMP1205).</title>
        <authorList>
            <person name="Pombert J.-F."/>
            <person name="Otis C."/>
            <person name="Turmel M."/>
            <person name="Lemieux C."/>
        </authorList>
    </citation>
    <scope>NUCLEOTIDE SEQUENCE [LARGE SCALE GENOMIC DNA]</scope>
    <source>
        <strain evidence="2 3">CCMP1205</strain>
    </source>
</reference>